<name>A0ABQ7QC67_PLUXY</name>
<feature type="compositionally biased region" description="Low complexity" evidence="1">
    <location>
        <begin position="129"/>
        <end position="140"/>
    </location>
</feature>
<protein>
    <submittedName>
        <fullName evidence="2">Uncharacterized protein</fullName>
    </submittedName>
</protein>
<comment type="caution">
    <text evidence="2">The sequence shown here is derived from an EMBL/GenBank/DDBJ whole genome shotgun (WGS) entry which is preliminary data.</text>
</comment>
<keyword evidence="3" id="KW-1185">Reference proteome</keyword>
<proteinExistence type="predicted"/>
<evidence type="ECO:0000256" key="1">
    <source>
        <dbReference type="SAM" id="MobiDB-lite"/>
    </source>
</evidence>
<feature type="region of interest" description="Disordered" evidence="1">
    <location>
        <begin position="88"/>
        <end position="116"/>
    </location>
</feature>
<feature type="compositionally biased region" description="Basic and acidic residues" evidence="1">
    <location>
        <begin position="261"/>
        <end position="276"/>
    </location>
</feature>
<accession>A0ABQ7QC67</accession>
<dbReference type="Proteomes" id="UP000823941">
    <property type="component" value="Chromosome 17"/>
</dbReference>
<feature type="region of interest" description="Disordered" evidence="1">
    <location>
        <begin position="256"/>
        <end position="305"/>
    </location>
</feature>
<reference evidence="2 3" key="1">
    <citation type="submission" date="2021-06" db="EMBL/GenBank/DDBJ databases">
        <title>A haploid diamondback moth (Plutella xylostella L.) genome assembly resolves 31 chromosomes and identifies a diamide resistance mutation.</title>
        <authorList>
            <person name="Ward C.M."/>
            <person name="Perry K.D."/>
            <person name="Baker G."/>
            <person name="Powis K."/>
            <person name="Heckel D.G."/>
            <person name="Baxter S.W."/>
        </authorList>
    </citation>
    <scope>NUCLEOTIDE SEQUENCE [LARGE SCALE GENOMIC DNA]</scope>
    <source>
        <strain evidence="2 3">LV</strain>
        <tissue evidence="2">Single pupa</tissue>
    </source>
</reference>
<feature type="region of interest" description="Disordered" evidence="1">
    <location>
        <begin position="126"/>
        <end position="145"/>
    </location>
</feature>
<evidence type="ECO:0000313" key="2">
    <source>
        <dbReference type="EMBL" id="KAG7302822.1"/>
    </source>
</evidence>
<feature type="compositionally biased region" description="Low complexity" evidence="1">
    <location>
        <begin position="277"/>
        <end position="305"/>
    </location>
</feature>
<evidence type="ECO:0000313" key="3">
    <source>
        <dbReference type="Proteomes" id="UP000823941"/>
    </source>
</evidence>
<dbReference type="EMBL" id="JAHIBW010000017">
    <property type="protein sequence ID" value="KAG7302822.1"/>
    <property type="molecule type" value="Genomic_DNA"/>
</dbReference>
<organism evidence="2 3">
    <name type="scientific">Plutella xylostella</name>
    <name type="common">Diamondback moth</name>
    <name type="synonym">Plutella maculipennis</name>
    <dbReference type="NCBI Taxonomy" id="51655"/>
    <lineage>
        <taxon>Eukaryota</taxon>
        <taxon>Metazoa</taxon>
        <taxon>Ecdysozoa</taxon>
        <taxon>Arthropoda</taxon>
        <taxon>Hexapoda</taxon>
        <taxon>Insecta</taxon>
        <taxon>Pterygota</taxon>
        <taxon>Neoptera</taxon>
        <taxon>Endopterygota</taxon>
        <taxon>Lepidoptera</taxon>
        <taxon>Glossata</taxon>
        <taxon>Ditrysia</taxon>
        <taxon>Yponomeutoidea</taxon>
        <taxon>Plutellidae</taxon>
        <taxon>Plutella</taxon>
    </lineage>
</organism>
<gene>
    <name evidence="2" type="ORF">JYU34_012801</name>
</gene>
<sequence>MSLKTLETLIRELQKSVVTLTNKVCVIESKIDEKLTSKVTPKVVDLSKATPTTLNVLATPTADAAAAARPVRQARAKAYSAITAGNTRAQTVKKSSDAAKTPEVSRPTPTVPDTFIPSVSKVAAPKAATTPSLQSTPTTSKIENDDYDNSWKKVIHKRKKNPRMSVMVGTGMLDAGLQTVEKIRHMQAWSFKPETTEEALMTYLKKIEKCEEYTVEKRNILTKKHACFVIGMPDSIYGKFQSPSVWPQHVRFTDWFPAPPRGDRRRGQDDNTRSSERSPLGAAAGRSRSSGPPGPAARAAAAAVS</sequence>